<organism evidence="6 7">
    <name type="scientific">Pelotomaculum schinkii</name>
    <dbReference type="NCBI Taxonomy" id="78350"/>
    <lineage>
        <taxon>Bacteria</taxon>
        <taxon>Bacillati</taxon>
        <taxon>Bacillota</taxon>
        <taxon>Clostridia</taxon>
        <taxon>Eubacteriales</taxon>
        <taxon>Desulfotomaculaceae</taxon>
        <taxon>Pelotomaculum</taxon>
    </lineage>
</organism>
<dbReference type="EC" id="4.1.99.11" evidence="6"/>
<evidence type="ECO:0000313" key="7">
    <source>
        <dbReference type="Proteomes" id="UP000298324"/>
    </source>
</evidence>
<feature type="domain" description="Glycine radical" evidence="4">
    <location>
        <begin position="755"/>
        <end position="876"/>
    </location>
</feature>
<comment type="caution">
    <text evidence="6">The sequence shown here is derived from an EMBL/GenBank/DDBJ whole genome shotgun (WGS) entry which is preliminary data.</text>
</comment>
<dbReference type="Pfam" id="PF02901">
    <property type="entry name" value="PFL-like"/>
    <property type="match status" value="1"/>
</dbReference>
<reference evidence="6 7" key="1">
    <citation type="journal article" date="2018" name="Environ. Microbiol.">
        <title>Novel energy conservation strategies and behaviour of Pelotomaculum schinkii driving syntrophic propionate catabolism.</title>
        <authorList>
            <person name="Hidalgo-Ahumada C.A.P."/>
            <person name="Nobu M.K."/>
            <person name="Narihiro T."/>
            <person name="Tamaki H."/>
            <person name="Liu W.T."/>
            <person name="Kamagata Y."/>
            <person name="Stams A.J.M."/>
            <person name="Imachi H."/>
            <person name="Sousa D.Z."/>
        </authorList>
    </citation>
    <scope>NUCLEOTIDE SEQUENCE [LARGE SCALE GENOMIC DNA]</scope>
    <source>
        <strain evidence="6 7">HH</strain>
    </source>
</reference>
<feature type="domain" description="PFL" evidence="5">
    <location>
        <begin position="69"/>
        <end position="744"/>
    </location>
</feature>
<dbReference type="PANTHER" id="PTHR43641:SF2">
    <property type="entry name" value="DEHYDRATASE YBIW-RELATED"/>
    <property type="match status" value="1"/>
</dbReference>
<feature type="modified residue" description="Glycine radical" evidence="3">
    <location>
        <position position="851"/>
    </location>
</feature>
<evidence type="ECO:0000313" key="6">
    <source>
        <dbReference type="EMBL" id="TEB05426.1"/>
    </source>
</evidence>
<accession>A0A4Y7R9G3</accession>
<sequence length="877" mass="97597">MQAMDAKQVEELVSKIMQQMSEGSRPSTATAAVFGSGDQSKLGAGGNEPFDKVYGIMDYTGKKLGSPFPRINKILQRIFDTERYVDDERAMLATQAYKMYDGDPQIIKQAKILAHVLENVKIAIHDDELLVGEIAAPCRASSIFPEFSYNWIVDEMKNHPWPKRVNDKFELTDEAERNLLSIAEYWKGKTIEEYVLNLLSDEETKGSCVGAKPVFHPNLFFYGGVGHIIPRYQVILGIGYGGLKNKIIDCMTKLDLTVPENLEKREFYVAQLIVLTGVKNYYMRYANLAREMAAKETDSKRKQELLTIADNCEWVSENPPRNFYEAIQLYYMATSIILIESNGQGVSYGRFDQVLYPFYEKDMKEGKTNKEFVGELIENLYLKIFEQMRLRDHATSELNTELGIGGPLLLVGGCDAEGNDATNDLTYLALEAHSHTQTPDPWFAVRWSENSPWEYKVKVINSICVGTGQPKIFNDEGIIPNCLNAGRTLAESRDYAVVGCVEIDSGGLEYGEHDAAYFSMPKVFELAINDGRCIDCTPACSRFAKCAGAGGSLGPKTGSLANFKSIEEVKKAYEIQMEYWVEKMVTFINACEIAHARLKPLPYASLLIEDCIANGKDVTAGGARYNFTGPQGIGVGTVADSLCTIKQLIFEGKKITGAELLKALQNNWKGYEALYTLINSDKVHHFGNDDDYADVLARYATDVYCNEVDKYKNTRGGIYHPGIYSVSANVGIGRVQGATPDGRLAQEAVSNCVGPVHTVVGCHDVKGPTAMAKSAAKLDHIRAGNGTLLNVRFSPACVSGETGRDNFIHYVDDYFQRKGLHCQFNIVNRATLRDAQAHPENYPTLLVRVAGYSAYFTKLSRELQDDLIGRNEYDSFD</sequence>
<dbReference type="PROSITE" id="PS51554">
    <property type="entry name" value="PFL"/>
    <property type="match status" value="1"/>
</dbReference>
<evidence type="ECO:0000259" key="4">
    <source>
        <dbReference type="PROSITE" id="PS51149"/>
    </source>
</evidence>
<dbReference type="InterPro" id="IPR051215">
    <property type="entry name" value="GRE"/>
</dbReference>
<dbReference type="PROSITE" id="PS51149">
    <property type="entry name" value="GLY_RADICAL_2"/>
    <property type="match status" value="1"/>
</dbReference>
<dbReference type="AlphaFoldDB" id="A0A4Y7R9G3"/>
<gene>
    <name evidence="6" type="primary">bssA_1</name>
    <name evidence="6" type="ORF">Psch_02467</name>
</gene>
<evidence type="ECO:0000256" key="1">
    <source>
        <dbReference type="ARBA" id="ARBA00022818"/>
    </source>
</evidence>
<dbReference type="InterPro" id="IPR010098">
    <property type="entry name" value="PFL2/GDeHydtase_fam"/>
</dbReference>
<keyword evidence="1 3" id="KW-0556">Organic radical</keyword>
<dbReference type="NCBIfam" id="TIGR01774">
    <property type="entry name" value="PFL2-3"/>
    <property type="match status" value="1"/>
</dbReference>
<keyword evidence="7" id="KW-1185">Reference proteome</keyword>
<name>A0A4Y7R9G3_9FIRM</name>
<dbReference type="GO" id="GO:0018805">
    <property type="term" value="F:benzylsuccinate synthase activity"/>
    <property type="evidence" value="ECO:0007669"/>
    <property type="project" value="UniProtKB-EC"/>
</dbReference>
<dbReference type="Gene3D" id="3.20.70.20">
    <property type="match status" value="1"/>
</dbReference>
<dbReference type="Proteomes" id="UP000298324">
    <property type="component" value="Unassembled WGS sequence"/>
</dbReference>
<evidence type="ECO:0000259" key="5">
    <source>
        <dbReference type="PROSITE" id="PS51554"/>
    </source>
</evidence>
<evidence type="ECO:0000256" key="2">
    <source>
        <dbReference type="ARBA" id="ARBA00023239"/>
    </source>
</evidence>
<evidence type="ECO:0000256" key="3">
    <source>
        <dbReference type="PROSITE-ProRule" id="PRU00493"/>
    </source>
</evidence>
<dbReference type="SUPFAM" id="SSF51998">
    <property type="entry name" value="PFL-like glycyl radical enzymes"/>
    <property type="match status" value="1"/>
</dbReference>
<protein>
    <submittedName>
        <fullName evidence="6">Benzylsuccinate synthase alpha subunit</fullName>
        <ecNumber evidence="6">4.1.99.11</ecNumber>
    </submittedName>
</protein>
<keyword evidence="2 6" id="KW-0456">Lyase</keyword>
<dbReference type="InterPro" id="IPR004184">
    <property type="entry name" value="PFL_dom"/>
</dbReference>
<dbReference type="GO" id="GO:0005829">
    <property type="term" value="C:cytosol"/>
    <property type="evidence" value="ECO:0007669"/>
    <property type="project" value="TreeGrafter"/>
</dbReference>
<dbReference type="PANTHER" id="PTHR43641">
    <property type="entry name" value="FORMATE ACETYLTRANSFERASE 3-RELATED"/>
    <property type="match status" value="1"/>
</dbReference>
<dbReference type="RefSeq" id="WP_190240485.1">
    <property type="nucleotide sequence ID" value="NZ_QFGA01000002.1"/>
</dbReference>
<dbReference type="Pfam" id="PF01228">
    <property type="entry name" value="Gly_radical"/>
    <property type="match status" value="1"/>
</dbReference>
<dbReference type="EMBL" id="QFGA01000002">
    <property type="protein sequence ID" value="TEB05426.1"/>
    <property type="molecule type" value="Genomic_DNA"/>
</dbReference>
<dbReference type="InterPro" id="IPR001150">
    <property type="entry name" value="Gly_radical"/>
</dbReference>
<proteinExistence type="predicted"/>